<protein>
    <submittedName>
        <fullName evidence="1">Uncharacterized protein</fullName>
    </submittedName>
</protein>
<reference evidence="1 2" key="1">
    <citation type="submission" date="2016-03" db="EMBL/GenBank/DDBJ databases">
        <title>EvidentialGene: Evidence-directed Construction of Genes on Genomes.</title>
        <authorList>
            <person name="Gilbert D.G."/>
            <person name="Choi J.-H."/>
            <person name="Mockaitis K."/>
            <person name="Colbourne J."/>
            <person name="Pfrender M."/>
        </authorList>
    </citation>
    <scope>NUCLEOTIDE SEQUENCE [LARGE SCALE GENOMIC DNA]</scope>
    <source>
        <strain evidence="1 2">Xinb3</strain>
        <tissue evidence="1">Complete organism</tissue>
    </source>
</reference>
<organism evidence="1 2">
    <name type="scientific">Daphnia magna</name>
    <dbReference type="NCBI Taxonomy" id="35525"/>
    <lineage>
        <taxon>Eukaryota</taxon>
        <taxon>Metazoa</taxon>
        <taxon>Ecdysozoa</taxon>
        <taxon>Arthropoda</taxon>
        <taxon>Crustacea</taxon>
        <taxon>Branchiopoda</taxon>
        <taxon>Diplostraca</taxon>
        <taxon>Cladocera</taxon>
        <taxon>Anomopoda</taxon>
        <taxon>Daphniidae</taxon>
        <taxon>Daphnia</taxon>
    </lineage>
</organism>
<accession>A0A164UY43</accession>
<dbReference type="EMBL" id="LRGB01001569">
    <property type="protein sequence ID" value="KZS11783.1"/>
    <property type="molecule type" value="Genomic_DNA"/>
</dbReference>
<evidence type="ECO:0000313" key="2">
    <source>
        <dbReference type="Proteomes" id="UP000076858"/>
    </source>
</evidence>
<keyword evidence="2" id="KW-1185">Reference proteome</keyword>
<dbReference type="AlphaFoldDB" id="A0A164UY43"/>
<sequence length="86" mass="9863">MLVSIQQPFLLLSIFYRIQPQVSLTIFKKMNFIRIVMFFVVCLSMAAVVFANPTPADNEGGVAGARDQRQRKLCLDSQCSHIRWTR</sequence>
<comment type="caution">
    <text evidence="1">The sequence shown here is derived from an EMBL/GenBank/DDBJ whole genome shotgun (WGS) entry which is preliminary data.</text>
</comment>
<name>A0A164UY43_9CRUS</name>
<dbReference type="OrthoDB" id="6336678at2759"/>
<dbReference type="Proteomes" id="UP000076858">
    <property type="component" value="Unassembled WGS sequence"/>
</dbReference>
<gene>
    <name evidence="1" type="ORF">APZ42_023493</name>
</gene>
<proteinExistence type="predicted"/>
<evidence type="ECO:0000313" key="1">
    <source>
        <dbReference type="EMBL" id="KZS11783.1"/>
    </source>
</evidence>